<dbReference type="GO" id="GO:0016491">
    <property type="term" value="F:oxidoreductase activity"/>
    <property type="evidence" value="ECO:0007669"/>
    <property type="project" value="UniProtKB-KW"/>
</dbReference>
<dbReference type="Proteomes" id="UP000002318">
    <property type="component" value="Chromosome"/>
</dbReference>
<sequence>MSDGVIVDRLRCAAIGLGRLGWRHAANLAGTISGAELVAVSDVSVDACKRFSSVYPDVKVYMDYHDVLQRADIDAVIIASSTSMHAVMLRDAVASGKAIFCEKPLSLDLQEARELQRLVKEHGSFVQLGFMRRFDTGYAAAKERIESGAIGTPVSLLGISRDPSCPPIEFAKTSGGLVMDLCIHDIDLCRWFLGGEVTEVYARGAVVRYGALRSIGDIDHVNIDLSFSNGPLASVEGSRNSRYGYDVRTEVICTDGAAFIGKMQDEPVVMMDAKGVSMKTVPGFLERFEQAYRSEMERFVEDVLTHNPPAVGVDDGVAAMEIAEAAQTSLVSGRTVALGRR</sequence>
<dbReference type="EMBL" id="CP002116">
    <property type="protein sequence ID" value="ADK80791.1"/>
    <property type="molecule type" value="Genomic_DNA"/>
</dbReference>
<dbReference type="PANTHER" id="PTHR42840:SF3">
    <property type="entry name" value="BINDING ROSSMANN FOLD OXIDOREDUCTASE, PUTATIVE (AFU_ORTHOLOGUE AFUA_2G10240)-RELATED"/>
    <property type="match status" value="1"/>
</dbReference>
<evidence type="ECO:0000256" key="2">
    <source>
        <dbReference type="ARBA" id="ARBA00023002"/>
    </source>
</evidence>
<dbReference type="GO" id="GO:0000166">
    <property type="term" value="F:nucleotide binding"/>
    <property type="evidence" value="ECO:0007669"/>
    <property type="project" value="InterPro"/>
</dbReference>
<feature type="domain" description="Gfo/Idh/MocA-like oxidoreductase N-terminal" evidence="3">
    <location>
        <begin position="10"/>
        <end position="130"/>
    </location>
</feature>
<organism evidence="5 6">
    <name type="scientific">Sediminispirochaeta smaragdinae (strain DSM 11293 / JCM 15392 / SEBR 4228)</name>
    <name type="common">Spirochaeta smaragdinae</name>
    <dbReference type="NCBI Taxonomy" id="573413"/>
    <lineage>
        <taxon>Bacteria</taxon>
        <taxon>Pseudomonadati</taxon>
        <taxon>Spirochaetota</taxon>
        <taxon>Spirochaetia</taxon>
        <taxon>Spirochaetales</taxon>
        <taxon>Spirochaetaceae</taxon>
        <taxon>Sediminispirochaeta</taxon>
    </lineage>
</organism>
<dbReference type="Pfam" id="PF01408">
    <property type="entry name" value="GFO_IDH_MocA"/>
    <property type="match status" value="1"/>
</dbReference>
<dbReference type="AlphaFoldDB" id="E1R626"/>
<evidence type="ECO:0000313" key="5">
    <source>
        <dbReference type="EMBL" id="ADK80791.1"/>
    </source>
</evidence>
<name>E1R626_SEDSS</name>
<dbReference type="Gene3D" id="3.30.360.10">
    <property type="entry name" value="Dihydrodipicolinate Reductase, domain 2"/>
    <property type="match status" value="1"/>
</dbReference>
<accession>E1R626</accession>
<dbReference type="PANTHER" id="PTHR42840">
    <property type="entry name" value="NAD(P)-BINDING ROSSMANN-FOLD SUPERFAMILY PROTEIN-RELATED"/>
    <property type="match status" value="1"/>
</dbReference>
<protein>
    <submittedName>
        <fullName evidence="5">Oxidoreductase domain protein</fullName>
    </submittedName>
</protein>
<keyword evidence="2" id="KW-0560">Oxidoreductase</keyword>
<dbReference type="STRING" id="573413.Spirs_1664"/>
<dbReference type="SUPFAM" id="SSF55347">
    <property type="entry name" value="Glyceraldehyde-3-phosphate dehydrogenase-like, C-terminal domain"/>
    <property type="match status" value="1"/>
</dbReference>
<comment type="similarity">
    <text evidence="1">Belongs to the Gfo/Idh/MocA family.</text>
</comment>
<dbReference type="InterPro" id="IPR000683">
    <property type="entry name" value="Gfo/Idh/MocA-like_OxRdtase_N"/>
</dbReference>
<dbReference type="InterPro" id="IPR036291">
    <property type="entry name" value="NAD(P)-bd_dom_sf"/>
</dbReference>
<keyword evidence="6" id="KW-1185">Reference proteome</keyword>
<dbReference type="HOGENOM" id="CLU_023194_0_3_12"/>
<proteinExistence type="inferred from homology"/>
<feature type="domain" description="GFO/IDH/MocA-like oxidoreductase" evidence="4">
    <location>
        <begin position="138"/>
        <end position="257"/>
    </location>
</feature>
<evidence type="ECO:0000313" key="6">
    <source>
        <dbReference type="Proteomes" id="UP000002318"/>
    </source>
</evidence>
<dbReference type="Gene3D" id="3.40.50.720">
    <property type="entry name" value="NAD(P)-binding Rossmann-like Domain"/>
    <property type="match status" value="1"/>
</dbReference>
<gene>
    <name evidence="5" type="ordered locus">Spirs_1664</name>
</gene>
<evidence type="ECO:0000259" key="3">
    <source>
        <dbReference type="Pfam" id="PF01408"/>
    </source>
</evidence>
<dbReference type="InterPro" id="IPR055170">
    <property type="entry name" value="GFO_IDH_MocA-like_dom"/>
</dbReference>
<dbReference type="eggNOG" id="COG0673">
    <property type="taxonomic scope" value="Bacteria"/>
</dbReference>
<dbReference type="OrthoDB" id="9783105at2"/>
<evidence type="ECO:0000256" key="1">
    <source>
        <dbReference type="ARBA" id="ARBA00010928"/>
    </source>
</evidence>
<dbReference type="Pfam" id="PF22725">
    <property type="entry name" value="GFO_IDH_MocA_C3"/>
    <property type="match status" value="1"/>
</dbReference>
<reference evidence="5 6" key="1">
    <citation type="journal article" date="2010" name="Stand. Genomic Sci.">
        <title>Complete genome sequence of Spirochaeta smaragdinae type strain (SEBR 4228).</title>
        <authorList>
            <person name="Mavromatis K."/>
            <person name="Yasawong M."/>
            <person name="Chertkov O."/>
            <person name="Lapidus A."/>
            <person name="Lucas S."/>
            <person name="Nolan M."/>
            <person name="Del Rio T.G."/>
            <person name="Tice H."/>
            <person name="Cheng J.F."/>
            <person name="Pitluck S."/>
            <person name="Liolios K."/>
            <person name="Ivanova N."/>
            <person name="Tapia R."/>
            <person name="Han C."/>
            <person name="Bruce D."/>
            <person name="Goodwin L."/>
            <person name="Pati A."/>
            <person name="Chen A."/>
            <person name="Palaniappan K."/>
            <person name="Land M."/>
            <person name="Hauser L."/>
            <person name="Chang Y.J."/>
            <person name="Jeffries C.D."/>
            <person name="Detter J.C."/>
            <person name="Rohde M."/>
            <person name="Brambilla E."/>
            <person name="Spring S."/>
            <person name="Goker M."/>
            <person name="Sikorski J."/>
            <person name="Woyke T."/>
            <person name="Bristow J."/>
            <person name="Eisen J.A."/>
            <person name="Markowitz V."/>
            <person name="Hugenholtz P."/>
            <person name="Klenk H.P."/>
            <person name="Kyrpides N.C."/>
        </authorList>
    </citation>
    <scope>NUCLEOTIDE SEQUENCE [LARGE SCALE GENOMIC DNA]</scope>
    <source>
        <strain evidence="6">DSM 11293 / JCM 15392 / SEBR 4228</strain>
    </source>
</reference>
<dbReference type="SUPFAM" id="SSF51735">
    <property type="entry name" value="NAD(P)-binding Rossmann-fold domains"/>
    <property type="match status" value="1"/>
</dbReference>
<evidence type="ECO:0000259" key="4">
    <source>
        <dbReference type="Pfam" id="PF22725"/>
    </source>
</evidence>
<dbReference type="KEGG" id="ssm:Spirs_1664"/>